<name>A0A8K0DLK1_9ROSA</name>
<dbReference type="AlphaFoldDB" id="A0A8K0DLK1"/>
<comment type="caution">
    <text evidence="2">The sequence shown here is derived from an EMBL/GenBank/DDBJ whole genome shotgun (WGS) entry which is preliminary data.</text>
</comment>
<dbReference type="OrthoDB" id="618098at2759"/>
<evidence type="ECO:0000256" key="1">
    <source>
        <dbReference type="SAM" id="MobiDB-lite"/>
    </source>
</evidence>
<dbReference type="Proteomes" id="UP000796880">
    <property type="component" value="Unassembled WGS sequence"/>
</dbReference>
<organism evidence="2 3">
    <name type="scientific">Rhamnella rubrinervis</name>
    <dbReference type="NCBI Taxonomy" id="2594499"/>
    <lineage>
        <taxon>Eukaryota</taxon>
        <taxon>Viridiplantae</taxon>
        <taxon>Streptophyta</taxon>
        <taxon>Embryophyta</taxon>
        <taxon>Tracheophyta</taxon>
        <taxon>Spermatophyta</taxon>
        <taxon>Magnoliopsida</taxon>
        <taxon>eudicotyledons</taxon>
        <taxon>Gunneridae</taxon>
        <taxon>Pentapetalae</taxon>
        <taxon>rosids</taxon>
        <taxon>fabids</taxon>
        <taxon>Rosales</taxon>
        <taxon>Rhamnaceae</taxon>
        <taxon>rhamnoid group</taxon>
        <taxon>Rhamneae</taxon>
        <taxon>Rhamnella</taxon>
    </lineage>
</organism>
<feature type="region of interest" description="Disordered" evidence="1">
    <location>
        <begin position="98"/>
        <end position="119"/>
    </location>
</feature>
<keyword evidence="3" id="KW-1185">Reference proteome</keyword>
<gene>
    <name evidence="2" type="ORF">FNV43_RR24469</name>
</gene>
<accession>A0A8K0DLK1</accession>
<protein>
    <submittedName>
        <fullName evidence="2">Uncharacterized protein</fullName>
    </submittedName>
</protein>
<evidence type="ECO:0000313" key="2">
    <source>
        <dbReference type="EMBL" id="KAF3433367.1"/>
    </source>
</evidence>
<evidence type="ECO:0000313" key="3">
    <source>
        <dbReference type="Proteomes" id="UP000796880"/>
    </source>
</evidence>
<dbReference type="PANTHER" id="PTHR46250">
    <property type="entry name" value="MYB/SANT-LIKE DNA-BINDING DOMAIN PROTEIN-RELATED"/>
    <property type="match status" value="1"/>
</dbReference>
<dbReference type="EMBL" id="VOIH02000011">
    <property type="protein sequence ID" value="KAF3433367.1"/>
    <property type="molecule type" value="Genomic_DNA"/>
</dbReference>
<proteinExistence type="predicted"/>
<sequence>MNPSTKDMADDEFIGSVGSSNEWNTWRDDLSNKSVEGWRGRSFPLYDRLENIFRKDRATRIGAQTLGHMFENLNVDTENELYMNWGAPDTLISLMSINQPDEPNSAMASQSSSKKRARKAKDDLVKGFGEVASDLIRQLTKKFDNSQSQFNYPKYLAEKLKRLRFSVVDNLKISKVMRSDPSNVKVFKVIENDVENIDFAMTFLEN</sequence>
<reference evidence="2" key="1">
    <citation type="submission" date="2020-03" db="EMBL/GenBank/DDBJ databases">
        <title>A high-quality chromosome-level genome assembly of a woody plant with both climbing and erect habits, Rhamnella rubrinervis.</title>
        <authorList>
            <person name="Lu Z."/>
            <person name="Yang Y."/>
            <person name="Zhu X."/>
            <person name="Sun Y."/>
        </authorList>
    </citation>
    <scope>NUCLEOTIDE SEQUENCE</scope>
    <source>
        <strain evidence="2">BYM</strain>
        <tissue evidence="2">Leaf</tissue>
    </source>
</reference>